<organism evidence="3 11">
    <name type="scientific">Phytophthora fragariae</name>
    <dbReference type="NCBI Taxonomy" id="53985"/>
    <lineage>
        <taxon>Eukaryota</taxon>
        <taxon>Sar</taxon>
        <taxon>Stramenopiles</taxon>
        <taxon>Oomycota</taxon>
        <taxon>Peronosporomycetes</taxon>
        <taxon>Peronosporales</taxon>
        <taxon>Peronosporaceae</taxon>
        <taxon>Phytophthora</taxon>
    </lineage>
</organism>
<dbReference type="EMBL" id="QXGA01003155">
    <property type="protein sequence ID" value="KAE9086854.1"/>
    <property type="molecule type" value="Genomic_DNA"/>
</dbReference>
<evidence type="ECO:0000313" key="15">
    <source>
        <dbReference type="Proteomes" id="UP000441208"/>
    </source>
</evidence>
<reference evidence="11 12" key="1">
    <citation type="submission" date="2018-08" db="EMBL/GenBank/DDBJ databases">
        <title>Genomic investigation of the strawberry pathogen Phytophthora fragariae indicates pathogenicity is determined by transcriptional variation in three key races.</title>
        <authorList>
            <person name="Adams T.M."/>
            <person name="Armitage A.D."/>
            <person name="Sobczyk M.K."/>
            <person name="Bates H.J."/>
            <person name="Dunwell J.M."/>
            <person name="Nellist C.F."/>
            <person name="Harrison R.J."/>
        </authorList>
    </citation>
    <scope>NUCLEOTIDE SEQUENCE [LARGE SCALE GENOMIC DNA]</scope>
    <source>
        <strain evidence="10 13">A4</strain>
        <strain evidence="9 17">BC-23</strain>
        <strain evidence="8 12">NOV-27</strain>
        <strain evidence="6 14">NOV-5</strain>
        <strain evidence="7 15">NOV-71</strain>
        <strain evidence="3 11">NOV-9</strain>
        <strain evidence="5 18">ONT-3</strain>
        <strain evidence="4 16">SCRP245</strain>
    </source>
</reference>
<evidence type="ECO:0000313" key="3">
    <source>
        <dbReference type="EMBL" id="KAE8922602.1"/>
    </source>
</evidence>
<dbReference type="Proteomes" id="UP000488956">
    <property type="component" value="Unassembled WGS sequence"/>
</dbReference>
<dbReference type="Proteomes" id="UP000437068">
    <property type="component" value="Unassembled WGS sequence"/>
</dbReference>
<dbReference type="AlphaFoldDB" id="A0A6A3DL09"/>
<keyword evidence="1" id="KW-0175">Coiled coil</keyword>
<dbReference type="Proteomes" id="UP000433483">
    <property type="component" value="Unassembled WGS sequence"/>
</dbReference>
<evidence type="ECO:0000313" key="12">
    <source>
        <dbReference type="Proteomes" id="UP000433483"/>
    </source>
</evidence>
<evidence type="ECO:0000313" key="4">
    <source>
        <dbReference type="EMBL" id="KAE8973178.1"/>
    </source>
</evidence>
<feature type="region of interest" description="Disordered" evidence="2">
    <location>
        <begin position="179"/>
        <end position="205"/>
    </location>
</feature>
<evidence type="ECO:0000313" key="17">
    <source>
        <dbReference type="Proteomes" id="UP000476176"/>
    </source>
</evidence>
<dbReference type="EMBL" id="QXGF01003037">
    <property type="protein sequence ID" value="KAE8922602.1"/>
    <property type="molecule type" value="Genomic_DNA"/>
</dbReference>
<accession>A0A6A3DL09</accession>
<evidence type="ECO:0000313" key="9">
    <source>
        <dbReference type="EMBL" id="KAE9181492.1"/>
    </source>
</evidence>
<dbReference type="EMBL" id="QXFZ01001457">
    <property type="protein sequence ID" value="KAE9090159.1"/>
    <property type="molecule type" value="Genomic_DNA"/>
</dbReference>
<comment type="caution">
    <text evidence="3">The sequence shown here is derived from an EMBL/GenBank/DDBJ whole genome shotgun (WGS) entry which is preliminary data.</text>
</comment>
<dbReference type="Proteomes" id="UP000440732">
    <property type="component" value="Unassembled WGS sequence"/>
</dbReference>
<sequence length="636" mass="69834">MSDPKTVGANLTQAQQDETMADLAFFLDDFGSTRAVRVKLQEQESDIERLQKQVWRLLDHQSDENVQQQAEEDTNTEKIAIKSSYNDTKRVDDIMANVDFFLQTFGSTRAVRNELLTQSQVIAGLNCTINWFQELHKKSGNSPSLVTEPKSNLMDRLVSALKSAQEQGPRAQQIETVRGGEEVNVTSEVSSDDSNKDGAGSEVEETAGGIVSTASLYKNEVKSASLSDILGKESQRKLDAVPGLVYPEREKGRVIDERGGRCLGSATSAPLGVTEIVNSAEVDDYLSALKCVDEVCADTRICNGENMSDVFESSKQINEIQPISKENVPMTNIEKTTVEFCGSGKEAASKFKNTCSHTGCCSRVQLNGLCYRHGGYYICRAEGCNMKAITRYLCRRHGGGTLCHVPDCAKLTVSGGKGFCAAHAREKKLLTKHKCKVEECNMTRVNLGYCHTHRFEGQASQSQAQKLDIPFTPRNEVSCQSGLSETSRGHHVTCQVIGCMRWVKRDGDSSEYCDKHRHVLTSQEPVGVSESSTAASSICTGTEEALTLSATKEMILKYHEPGCWNVAKTDGPKKGYCFRHGGSLVCIQPGCTKKRQRNRLCVSHGECKAKGCKQRVVARGLCRSHCIPASEDMDLS</sequence>
<evidence type="ECO:0000313" key="5">
    <source>
        <dbReference type="EMBL" id="KAE9072312.1"/>
    </source>
</evidence>
<keyword evidence="12" id="KW-1185">Reference proteome</keyword>
<evidence type="ECO:0000256" key="2">
    <source>
        <dbReference type="SAM" id="MobiDB-lite"/>
    </source>
</evidence>
<protein>
    <submittedName>
        <fullName evidence="3">Uncharacterized protein</fullName>
    </submittedName>
</protein>
<dbReference type="Proteomes" id="UP000460718">
    <property type="component" value="Unassembled WGS sequence"/>
</dbReference>
<evidence type="ECO:0000256" key="1">
    <source>
        <dbReference type="SAM" id="Coils"/>
    </source>
</evidence>
<dbReference type="EMBL" id="QXFW01003077">
    <property type="protein sequence ID" value="KAE8973178.1"/>
    <property type="molecule type" value="Genomic_DNA"/>
</dbReference>
<evidence type="ECO:0000313" key="14">
    <source>
        <dbReference type="Proteomes" id="UP000440732"/>
    </source>
</evidence>
<dbReference type="Proteomes" id="UP000441208">
    <property type="component" value="Unassembled WGS sequence"/>
</dbReference>
<gene>
    <name evidence="10" type="ORF">PF001_g24960</name>
    <name evidence="9" type="ORF">PF004_g24523</name>
    <name evidence="8" type="ORF">PF005_g26469</name>
    <name evidence="6" type="ORF">PF006_g25936</name>
    <name evidence="7" type="ORF">PF007_g19339</name>
    <name evidence="3" type="ORF">PF009_g27136</name>
    <name evidence="5" type="ORF">PF010_g25533</name>
    <name evidence="4" type="ORF">PF011_g25359</name>
</gene>
<evidence type="ECO:0000313" key="13">
    <source>
        <dbReference type="Proteomes" id="UP000437068"/>
    </source>
</evidence>
<evidence type="ECO:0000313" key="7">
    <source>
        <dbReference type="EMBL" id="KAE9090159.1"/>
    </source>
</evidence>
<feature type="coiled-coil region" evidence="1">
    <location>
        <begin position="33"/>
        <end position="60"/>
    </location>
</feature>
<dbReference type="EMBL" id="QXFX01002951">
    <property type="protein sequence ID" value="KAE9072312.1"/>
    <property type="molecule type" value="Genomic_DNA"/>
</dbReference>
<name>A0A6A3DL09_9STRA</name>
<evidence type="ECO:0000313" key="6">
    <source>
        <dbReference type="EMBL" id="KAE9086854.1"/>
    </source>
</evidence>
<dbReference type="PANTHER" id="PTHR31827:SF1">
    <property type="entry name" value="EMB|CAB89363.1"/>
    <property type="match status" value="1"/>
</dbReference>
<evidence type="ECO:0000313" key="11">
    <source>
        <dbReference type="Proteomes" id="UP000429523"/>
    </source>
</evidence>
<dbReference type="EMBL" id="QXGB01003068">
    <property type="protein sequence ID" value="KAE9172983.1"/>
    <property type="molecule type" value="Genomic_DNA"/>
</dbReference>
<dbReference type="Proteomes" id="UP000429523">
    <property type="component" value="Unassembled WGS sequence"/>
</dbReference>
<proteinExistence type="predicted"/>
<dbReference type="Proteomes" id="UP000476176">
    <property type="component" value="Unassembled WGS sequence"/>
</dbReference>
<dbReference type="OrthoDB" id="128705at2759"/>
<evidence type="ECO:0000313" key="8">
    <source>
        <dbReference type="EMBL" id="KAE9172983.1"/>
    </source>
</evidence>
<evidence type="ECO:0000313" key="10">
    <source>
        <dbReference type="EMBL" id="KAE9278898.1"/>
    </source>
</evidence>
<dbReference type="PANTHER" id="PTHR31827">
    <property type="entry name" value="EMB|CAB89363.1"/>
    <property type="match status" value="1"/>
</dbReference>
<evidence type="ECO:0000313" key="16">
    <source>
        <dbReference type="Proteomes" id="UP000460718"/>
    </source>
</evidence>
<dbReference type="EMBL" id="QXGC01002817">
    <property type="protein sequence ID" value="KAE9181492.1"/>
    <property type="molecule type" value="Genomic_DNA"/>
</dbReference>
<dbReference type="EMBL" id="QXGE01002827">
    <property type="protein sequence ID" value="KAE9278898.1"/>
    <property type="molecule type" value="Genomic_DNA"/>
</dbReference>
<evidence type="ECO:0000313" key="18">
    <source>
        <dbReference type="Proteomes" id="UP000488956"/>
    </source>
</evidence>